<reference evidence="4 5" key="1">
    <citation type="submission" date="2018-06" db="EMBL/GenBank/DDBJ databases">
        <title>Genomic Encyclopedia of Archaeal and Bacterial Type Strains, Phase II (KMG-II): from individual species to whole genera.</title>
        <authorList>
            <person name="Goeker M."/>
        </authorList>
    </citation>
    <scope>NUCLEOTIDE SEQUENCE [LARGE SCALE GENOMIC DNA]</scope>
    <source>
        <strain evidence="4 5">DSM 25663</strain>
    </source>
</reference>
<dbReference type="CDD" id="cd07185">
    <property type="entry name" value="OmpA_C-like"/>
    <property type="match status" value="1"/>
</dbReference>
<keyword evidence="2" id="KW-0175">Coiled coil</keyword>
<dbReference type="InterPro" id="IPR050330">
    <property type="entry name" value="Bact_OuterMem_StrucFunc"/>
</dbReference>
<dbReference type="GO" id="GO:0016020">
    <property type="term" value="C:membrane"/>
    <property type="evidence" value="ECO:0007669"/>
    <property type="project" value="UniProtKB-UniRule"/>
</dbReference>
<dbReference type="PANTHER" id="PTHR30329">
    <property type="entry name" value="STATOR ELEMENT OF FLAGELLAR MOTOR COMPLEX"/>
    <property type="match status" value="1"/>
</dbReference>
<feature type="coiled-coil region" evidence="2">
    <location>
        <begin position="247"/>
        <end position="274"/>
    </location>
</feature>
<dbReference type="GO" id="GO:0005509">
    <property type="term" value="F:calcium ion binding"/>
    <property type="evidence" value="ECO:0007669"/>
    <property type="project" value="InterPro"/>
</dbReference>
<dbReference type="SUPFAM" id="SSF103088">
    <property type="entry name" value="OmpA-like"/>
    <property type="match status" value="1"/>
</dbReference>
<dbReference type="Proteomes" id="UP000248840">
    <property type="component" value="Unassembled WGS sequence"/>
</dbReference>
<evidence type="ECO:0000313" key="4">
    <source>
        <dbReference type="EMBL" id="RAR69282.1"/>
    </source>
</evidence>
<dbReference type="InterPro" id="IPR036737">
    <property type="entry name" value="OmpA-like_sf"/>
</dbReference>
<dbReference type="EMBL" id="QLSZ01000016">
    <property type="protein sequence ID" value="RAR69282.1"/>
    <property type="molecule type" value="Genomic_DNA"/>
</dbReference>
<accession>A0A328Y6I0</accession>
<dbReference type="RefSeq" id="WP_112114131.1">
    <property type="nucleotide sequence ID" value="NZ_QLSZ01000016.1"/>
</dbReference>
<comment type="caution">
    <text evidence="4">The sequence shown here is derived from an EMBL/GenBank/DDBJ whole genome shotgun (WGS) entry which is preliminary data.</text>
</comment>
<name>A0A328Y6I0_9FLAO</name>
<evidence type="ECO:0000256" key="1">
    <source>
        <dbReference type="PROSITE-ProRule" id="PRU00473"/>
    </source>
</evidence>
<gene>
    <name evidence="4" type="ORF">CLV55_1163</name>
</gene>
<protein>
    <submittedName>
        <fullName evidence="4">OOP family OmpA-OmpF porin</fullName>
    </submittedName>
</protein>
<organism evidence="4 5">
    <name type="scientific">Flavobacterium aciduliphilum</name>
    <dbReference type="NCBI Taxonomy" id="1101402"/>
    <lineage>
        <taxon>Bacteria</taxon>
        <taxon>Pseudomonadati</taxon>
        <taxon>Bacteroidota</taxon>
        <taxon>Flavobacteriia</taxon>
        <taxon>Flavobacteriales</taxon>
        <taxon>Flavobacteriaceae</taxon>
        <taxon>Flavobacterium</taxon>
    </lineage>
</organism>
<evidence type="ECO:0000256" key="2">
    <source>
        <dbReference type="SAM" id="Coils"/>
    </source>
</evidence>
<keyword evidence="5" id="KW-1185">Reference proteome</keyword>
<dbReference type="InterPro" id="IPR006665">
    <property type="entry name" value="OmpA-like"/>
</dbReference>
<dbReference type="OrthoDB" id="1522982at2"/>
<dbReference type="PANTHER" id="PTHR30329:SF21">
    <property type="entry name" value="LIPOPROTEIN YIAD-RELATED"/>
    <property type="match status" value="1"/>
</dbReference>
<sequence>MRKFILLGVILNVVLVFGQTKKVTKDSITNSYNKWTIEGTVGQFKGVNPYAEGYFSSDASKFLGGVDVNSFSISARRMTGAKFGFRLGFQYDQLSNISSKSLPFKVQQIGVKIEGVINASRLFNIEKQMGRFGLLLHGGLAVDQLQTKTPNPISDKSNPNYYLHNNYNSKELNGGLIVGVTPQYRVFDRLAVFADVTVQNNYRQHLAWDGSYSASSNNLRGQSITTSFGLSYALGSDKLHGDWSIIKSEEQEQIDKLNKKIGDLEKLLNDTDKDGVPDYLDQENNSVAGVAVDSRGKMVDLNRNGVPDEIEKYITKTVNNAVDVEGPEVNNYLMQSIIDNGYAAVFFDTNMATPNYYSTEGLDFIRMYMKANPDVSILLIGHADQIGNKSKNMTLSENRAKATKEVLVKSGISADRLVIQAGGVDDSVDPTSEKARSLVRKVTFKVIKK</sequence>
<dbReference type="InterPro" id="IPR028974">
    <property type="entry name" value="TSP_type-3_rpt"/>
</dbReference>
<dbReference type="Gene3D" id="3.30.1330.60">
    <property type="entry name" value="OmpA-like domain"/>
    <property type="match status" value="1"/>
</dbReference>
<dbReference type="PROSITE" id="PS51123">
    <property type="entry name" value="OMPA_2"/>
    <property type="match status" value="1"/>
</dbReference>
<dbReference type="SUPFAM" id="SSF103647">
    <property type="entry name" value="TSP type-3 repeat"/>
    <property type="match status" value="1"/>
</dbReference>
<evidence type="ECO:0000259" key="3">
    <source>
        <dbReference type="PROSITE" id="PS51123"/>
    </source>
</evidence>
<feature type="domain" description="OmpA-like" evidence="3">
    <location>
        <begin position="334"/>
        <end position="449"/>
    </location>
</feature>
<keyword evidence="1" id="KW-0472">Membrane</keyword>
<proteinExistence type="predicted"/>
<dbReference type="Pfam" id="PF00691">
    <property type="entry name" value="OmpA"/>
    <property type="match status" value="1"/>
</dbReference>
<dbReference type="AlphaFoldDB" id="A0A328Y6I0"/>
<evidence type="ECO:0000313" key="5">
    <source>
        <dbReference type="Proteomes" id="UP000248840"/>
    </source>
</evidence>